<comment type="caution">
    <text evidence="2">The sequence shown here is derived from an EMBL/GenBank/DDBJ whole genome shotgun (WGS) entry which is preliminary data.</text>
</comment>
<dbReference type="Pfam" id="PF08460">
    <property type="entry name" value="SH3_5"/>
    <property type="match status" value="1"/>
</dbReference>
<feature type="domain" description="SH3b" evidence="1">
    <location>
        <begin position="32"/>
        <end position="71"/>
    </location>
</feature>
<proteinExistence type="predicted"/>
<evidence type="ECO:0000313" key="3">
    <source>
        <dbReference type="Proteomes" id="UP000597038"/>
    </source>
</evidence>
<dbReference type="InterPro" id="IPR003646">
    <property type="entry name" value="SH3-like_bac-type"/>
</dbReference>
<dbReference type="Proteomes" id="UP000597038">
    <property type="component" value="Unassembled WGS sequence"/>
</dbReference>
<dbReference type="Gene3D" id="2.30.30.40">
    <property type="entry name" value="SH3 Domains"/>
    <property type="match status" value="1"/>
</dbReference>
<evidence type="ECO:0000313" key="2">
    <source>
        <dbReference type="EMBL" id="MBH9580180.1"/>
    </source>
</evidence>
<gene>
    <name evidence="2" type="ORF">I9026_02225</name>
</gene>
<name>A0ABS0QLT3_9STAP</name>
<reference evidence="2 3" key="1">
    <citation type="submission" date="2020-12" db="EMBL/GenBank/DDBJ databases">
        <title>Genomic analysis of Staphylococcus felis from a cat with skin infection.</title>
        <authorList>
            <person name="Aslantas O."/>
            <person name="Keskin O."/>
            <person name="Buyukaltay K."/>
            <person name="Gullu Yucetepe A."/>
        </authorList>
    </citation>
    <scope>NUCLEOTIDE SEQUENCE [LARGE SCALE GENOMIC DNA]</scope>
    <source>
        <strain evidence="2 3">HARRANVET</strain>
    </source>
</reference>
<dbReference type="EMBL" id="JAEDAQ010000002">
    <property type="protein sequence ID" value="MBH9580180.1"/>
    <property type="molecule type" value="Genomic_DNA"/>
</dbReference>
<sequence>MKSGKHHLNLKRNLKHQKLENGNVINTELYIKKFRFTANSDIIAHLDSPFRNCPVGYTFKKGGYIGYDELML</sequence>
<protein>
    <submittedName>
        <fullName evidence="2">SH3 domain-containing protein</fullName>
    </submittedName>
</protein>
<evidence type="ECO:0000259" key="1">
    <source>
        <dbReference type="Pfam" id="PF08460"/>
    </source>
</evidence>
<accession>A0ABS0QLT3</accession>
<keyword evidence="3" id="KW-1185">Reference proteome</keyword>
<organism evidence="2 3">
    <name type="scientific">Staphylococcus felis</name>
    <dbReference type="NCBI Taxonomy" id="46127"/>
    <lineage>
        <taxon>Bacteria</taxon>
        <taxon>Bacillati</taxon>
        <taxon>Bacillota</taxon>
        <taxon>Bacilli</taxon>
        <taxon>Bacillales</taxon>
        <taxon>Staphylococcaceae</taxon>
        <taxon>Staphylococcus</taxon>
    </lineage>
</organism>